<dbReference type="InterPro" id="IPR056924">
    <property type="entry name" value="SH3_Tf2-1"/>
</dbReference>
<dbReference type="EMBL" id="CP133613">
    <property type="protein sequence ID" value="WMV14058.1"/>
    <property type="molecule type" value="Genomic_DNA"/>
</dbReference>
<name>A0AAF0Q086_SOLVR</name>
<dbReference type="Proteomes" id="UP001234989">
    <property type="component" value="Chromosome 2"/>
</dbReference>
<sequence length="130" mass="14903">MKNVRSFVGLTGYYHIFVKNFASIATYLTMLTQKEDGVLSSIEVRPTFTKKIITKQFEDEELAKLKGKVVSRETQDATLDDDGVNYEEVMRFGKKGKFHPRYTGPFEVLERVLLVAYKLALPPKLFGVYL</sequence>
<dbReference type="InterPro" id="IPR043502">
    <property type="entry name" value="DNA/RNA_pol_sf"/>
</dbReference>
<feature type="domain" description="Tf2-1-like SH3-like" evidence="1">
    <location>
        <begin position="88"/>
        <end position="125"/>
    </location>
</feature>
<gene>
    <name evidence="2" type="ORF">MTR67_007443</name>
</gene>
<dbReference type="InterPro" id="IPR043128">
    <property type="entry name" value="Rev_trsase/Diguanyl_cyclase"/>
</dbReference>
<dbReference type="SUPFAM" id="SSF56672">
    <property type="entry name" value="DNA/RNA polymerases"/>
    <property type="match status" value="1"/>
</dbReference>
<proteinExistence type="predicted"/>
<dbReference type="PANTHER" id="PTHR46148:SF57">
    <property type="entry name" value="OS12G0499874 PROTEIN"/>
    <property type="match status" value="1"/>
</dbReference>
<evidence type="ECO:0000313" key="3">
    <source>
        <dbReference type="Proteomes" id="UP001234989"/>
    </source>
</evidence>
<dbReference type="AlphaFoldDB" id="A0AAF0Q086"/>
<accession>A0AAF0Q086</accession>
<evidence type="ECO:0000313" key="2">
    <source>
        <dbReference type="EMBL" id="WMV14058.1"/>
    </source>
</evidence>
<evidence type="ECO:0000259" key="1">
    <source>
        <dbReference type="Pfam" id="PF24626"/>
    </source>
</evidence>
<dbReference type="Pfam" id="PF24626">
    <property type="entry name" value="SH3_Tf2-1"/>
    <property type="match status" value="1"/>
</dbReference>
<dbReference type="PANTHER" id="PTHR46148">
    <property type="entry name" value="CHROMO DOMAIN-CONTAINING PROTEIN"/>
    <property type="match status" value="1"/>
</dbReference>
<keyword evidence="3" id="KW-1185">Reference proteome</keyword>
<reference evidence="2" key="1">
    <citation type="submission" date="2023-08" db="EMBL/GenBank/DDBJ databases">
        <title>A de novo genome assembly of Solanum verrucosum Schlechtendal, a Mexican diploid species geographically isolated from the other diploid A-genome species in potato relatives.</title>
        <authorList>
            <person name="Hosaka K."/>
        </authorList>
    </citation>
    <scope>NUCLEOTIDE SEQUENCE</scope>
    <source>
        <tissue evidence="2">Young leaves</tissue>
    </source>
</reference>
<feature type="non-terminal residue" evidence="2">
    <location>
        <position position="130"/>
    </location>
</feature>
<protein>
    <recommendedName>
        <fullName evidence="1">Tf2-1-like SH3-like domain-containing protein</fullName>
    </recommendedName>
</protein>
<dbReference type="Gene3D" id="3.30.70.270">
    <property type="match status" value="1"/>
</dbReference>
<organism evidence="2 3">
    <name type="scientific">Solanum verrucosum</name>
    <dbReference type="NCBI Taxonomy" id="315347"/>
    <lineage>
        <taxon>Eukaryota</taxon>
        <taxon>Viridiplantae</taxon>
        <taxon>Streptophyta</taxon>
        <taxon>Embryophyta</taxon>
        <taxon>Tracheophyta</taxon>
        <taxon>Spermatophyta</taxon>
        <taxon>Magnoliopsida</taxon>
        <taxon>eudicotyledons</taxon>
        <taxon>Gunneridae</taxon>
        <taxon>Pentapetalae</taxon>
        <taxon>asterids</taxon>
        <taxon>lamiids</taxon>
        <taxon>Solanales</taxon>
        <taxon>Solanaceae</taxon>
        <taxon>Solanoideae</taxon>
        <taxon>Solaneae</taxon>
        <taxon>Solanum</taxon>
    </lineage>
</organism>